<keyword evidence="1" id="KW-1133">Transmembrane helix</keyword>
<organism evidence="2 3">
    <name type="scientific">Candidatus Reconcilbacillus cellulovorans</name>
    <dbReference type="NCBI Taxonomy" id="1906605"/>
    <lineage>
        <taxon>Bacteria</taxon>
        <taxon>Bacillati</taxon>
        <taxon>Bacillota</taxon>
        <taxon>Bacilli</taxon>
        <taxon>Bacillales</taxon>
        <taxon>Paenibacillaceae</taxon>
        <taxon>Candidatus Reconcilbacillus</taxon>
    </lineage>
</organism>
<dbReference type="Proteomes" id="UP000243688">
    <property type="component" value="Unassembled WGS sequence"/>
</dbReference>
<evidence type="ECO:0000313" key="3">
    <source>
        <dbReference type="Proteomes" id="UP000243688"/>
    </source>
</evidence>
<feature type="transmembrane region" description="Helical" evidence="1">
    <location>
        <begin position="258"/>
        <end position="279"/>
    </location>
</feature>
<sequence>MSAVTSRAVRGVAIFAAAGWFAVAGVTATAAFGAVASEQPHGVAPEELADRQWSRLDTGELDRQWSALVRQYDAYLPRDRPAFAPSTEIVRDKERPSAVAYLTGLARFLFDELEKQGRLLAVLVLIAILGVMLGHLQSSFEKSNVGKIASVVVFLMLTGIAAESFRVAIGYAKEAVSGMVHVMIALIPLLLTLLVSTGNAASAAVLHPLVVFMVHATGSLINAVVFPLFFFSAVLHIVSAMSERYKVSHLADLLRNAGAVLLGGFVTVFLGVMTARGAVAAVADGVAVRTAKFVASNFVPVVGRLFADATDTVVAASLLVKSAIGMFGVIALLLICAFPAVKVLAMSLVYYAAAAVLQPLGETPLVGCLRTIGKSMMYVFAALAAVGLMFFLALTMMIAAGTVTAMLR</sequence>
<protein>
    <submittedName>
        <fullName evidence="2">Stage III sporulation protein AE</fullName>
    </submittedName>
</protein>
<dbReference type="NCBIfam" id="TIGR02829">
    <property type="entry name" value="spore_III_AE"/>
    <property type="match status" value="1"/>
</dbReference>
<dbReference type="AlphaFoldDB" id="A0A2A6E1G7"/>
<gene>
    <name evidence="2" type="ORF">BLM47_05005</name>
</gene>
<dbReference type="Pfam" id="PF09546">
    <property type="entry name" value="Spore_III_AE"/>
    <property type="match status" value="1"/>
</dbReference>
<comment type="caution">
    <text evidence="2">The sequence shown here is derived from an EMBL/GenBank/DDBJ whole genome shotgun (WGS) entry which is preliminary data.</text>
</comment>
<proteinExistence type="predicted"/>
<keyword evidence="1" id="KW-0472">Membrane</keyword>
<feature type="transmembrane region" description="Helical" evidence="1">
    <location>
        <begin position="12"/>
        <end position="36"/>
    </location>
</feature>
<feature type="transmembrane region" description="Helical" evidence="1">
    <location>
        <begin position="148"/>
        <end position="169"/>
    </location>
</feature>
<feature type="transmembrane region" description="Helical" evidence="1">
    <location>
        <begin position="380"/>
        <end position="407"/>
    </location>
</feature>
<evidence type="ECO:0000256" key="1">
    <source>
        <dbReference type="SAM" id="Phobius"/>
    </source>
</evidence>
<name>A0A2A6E1G7_9BACL</name>
<feature type="transmembrane region" description="Helical" evidence="1">
    <location>
        <begin position="286"/>
        <end position="307"/>
    </location>
</feature>
<feature type="transmembrane region" description="Helical" evidence="1">
    <location>
        <begin position="313"/>
        <end position="336"/>
    </location>
</feature>
<reference evidence="2 3" key="1">
    <citation type="submission" date="2016-12" db="EMBL/GenBank/DDBJ databases">
        <title>Candidatus Reconcilibacillus cellulovorans genome.</title>
        <authorList>
            <person name="Kolinko S."/>
            <person name="Wu Y.-W."/>
            <person name="Tachea F."/>
            <person name="Denzel E."/>
            <person name="Hiras J."/>
            <person name="Baecker N."/>
            <person name="Chan L.J."/>
            <person name="Eichorst S.A."/>
            <person name="Frey D."/>
            <person name="Adams P.D."/>
            <person name="Pray T."/>
            <person name="Tanjore D."/>
            <person name="Petzold C.J."/>
            <person name="Gladden J.M."/>
            <person name="Simmons B.A."/>
            <person name="Singer S.W."/>
        </authorList>
    </citation>
    <scope>NUCLEOTIDE SEQUENCE [LARGE SCALE GENOMIC DNA]</scope>
    <source>
        <strain evidence="2">JTherm</strain>
    </source>
</reference>
<dbReference type="EMBL" id="MOXJ01000008">
    <property type="protein sequence ID" value="PDO10864.1"/>
    <property type="molecule type" value="Genomic_DNA"/>
</dbReference>
<feature type="transmembrane region" description="Helical" evidence="1">
    <location>
        <begin position="175"/>
        <end position="197"/>
    </location>
</feature>
<keyword evidence="1" id="KW-0812">Transmembrane</keyword>
<evidence type="ECO:0000313" key="2">
    <source>
        <dbReference type="EMBL" id="PDO10864.1"/>
    </source>
</evidence>
<accession>A0A2A6E1G7</accession>
<dbReference type="InterPro" id="IPR014194">
    <property type="entry name" value="Spore_III_AE"/>
</dbReference>
<feature type="transmembrane region" description="Helical" evidence="1">
    <location>
        <begin position="119"/>
        <end position="136"/>
    </location>
</feature>
<feature type="transmembrane region" description="Helical" evidence="1">
    <location>
        <begin position="209"/>
        <end position="238"/>
    </location>
</feature>